<dbReference type="EMBL" id="JAUSZT010000002">
    <property type="protein sequence ID" value="MDQ0996188.1"/>
    <property type="molecule type" value="Genomic_DNA"/>
</dbReference>
<gene>
    <name evidence="2" type="ORF">QFZ34_001365</name>
</gene>
<sequence length="85" mass="9562">MQIGLWELRELKRALATFCDDNKLELGDETALKAAQQLLQFAQQGAQSSDQLLRQLRSQDVGPPQKFGHSEPAVRQNKDAHPPPR</sequence>
<proteinExistence type="predicted"/>
<evidence type="ECO:0000313" key="3">
    <source>
        <dbReference type="Proteomes" id="UP001237780"/>
    </source>
</evidence>
<keyword evidence="3" id="KW-1185">Reference proteome</keyword>
<feature type="region of interest" description="Disordered" evidence="1">
    <location>
        <begin position="49"/>
        <end position="85"/>
    </location>
</feature>
<organism evidence="2 3">
    <name type="scientific">Phyllobacterium ifriqiyense</name>
    <dbReference type="NCBI Taxonomy" id="314238"/>
    <lineage>
        <taxon>Bacteria</taxon>
        <taxon>Pseudomonadati</taxon>
        <taxon>Pseudomonadota</taxon>
        <taxon>Alphaproteobacteria</taxon>
        <taxon>Hyphomicrobiales</taxon>
        <taxon>Phyllobacteriaceae</taxon>
        <taxon>Phyllobacterium</taxon>
    </lineage>
</organism>
<evidence type="ECO:0000256" key="1">
    <source>
        <dbReference type="SAM" id="MobiDB-lite"/>
    </source>
</evidence>
<dbReference type="RefSeq" id="WP_307278380.1">
    <property type="nucleotide sequence ID" value="NZ_JAUSZT010000002.1"/>
</dbReference>
<feature type="compositionally biased region" description="Polar residues" evidence="1">
    <location>
        <begin position="49"/>
        <end position="58"/>
    </location>
</feature>
<reference evidence="2 3" key="1">
    <citation type="submission" date="2023-07" db="EMBL/GenBank/DDBJ databases">
        <title>Comparative genomics of wheat-associated soil bacteria to identify genetic determinants of phenazine resistance.</title>
        <authorList>
            <person name="Mouncey N."/>
        </authorList>
    </citation>
    <scope>NUCLEOTIDE SEQUENCE [LARGE SCALE GENOMIC DNA]</scope>
    <source>
        <strain evidence="2 3">W4I11</strain>
    </source>
</reference>
<evidence type="ECO:0000313" key="2">
    <source>
        <dbReference type="EMBL" id="MDQ0996188.1"/>
    </source>
</evidence>
<protein>
    <submittedName>
        <fullName evidence="2">Uncharacterized protein</fullName>
    </submittedName>
</protein>
<dbReference type="Proteomes" id="UP001237780">
    <property type="component" value="Unassembled WGS sequence"/>
</dbReference>
<feature type="compositionally biased region" description="Basic and acidic residues" evidence="1">
    <location>
        <begin position="76"/>
        <end position="85"/>
    </location>
</feature>
<comment type="caution">
    <text evidence="2">The sequence shown here is derived from an EMBL/GenBank/DDBJ whole genome shotgun (WGS) entry which is preliminary data.</text>
</comment>
<name>A0ABU0S8X8_9HYPH</name>
<accession>A0ABU0S8X8</accession>